<dbReference type="EMBL" id="JBBPDW010000046">
    <property type="protein sequence ID" value="KAK7533531.1"/>
    <property type="molecule type" value="Genomic_DNA"/>
</dbReference>
<dbReference type="Pfam" id="PF02230">
    <property type="entry name" value="Abhydrolase_2"/>
    <property type="match status" value="1"/>
</dbReference>
<dbReference type="PANTHER" id="PTHR10655:SF63">
    <property type="entry name" value="PHOSPHOLIPASE_CARBOXYLESTERASE_THIOESTERASE DOMAIN-CONTAINING PROTEIN"/>
    <property type="match status" value="1"/>
</dbReference>
<evidence type="ECO:0000259" key="2">
    <source>
        <dbReference type="Pfam" id="PF02230"/>
    </source>
</evidence>
<evidence type="ECO:0000256" key="1">
    <source>
        <dbReference type="ARBA" id="ARBA00006499"/>
    </source>
</evidence>
<keyword evidence="3" id="KW-0378">Hydrolase</keyword>
<dbReference type="SUPFAM" id="SSF53474">
    <property type="entry name" value="alpha/beta-Hydrolases"/>
    <property type="match status" value="1"/>
</dbReference>
<proteinExistence type="inferred from homology"/>
<dbReference type="Gene3D" id="3.40.50.1820">
    <property type="entry name" value="alpha/beta hydrolase"/>
    <property type="match status" value="1"/>
</dbReference>
<dbReference type="PANTHER" id="PTHR10655">
    <property type="entry name" value="LYSOPHOSPHOLIPASE-RELATED"/>
    <property type="match status" value="1"/>
</dbReference>
<comment type="similarity">
    <text evidence="1">Belongs to the AB hydrolase superfamily. AB hydrolase 2 family.</text>
</comment>
<gene>
    <name evidence="3" type="ORF">IWX46DRAFT_533330</name>
</gene>
<organism evidence="3 4">
    <name type="scientific">Phyllosticta citricarpa</name>
    <dbReference type="NCBI Taxonomy" id="55181"/>
    <lineage>
        <taxon>Eukaryota</taxon>
        <taxon>Fungi</taxon>
        <taxon>Dikarya</taxon>
        <taxon>Ascomycota</taxon>
        <taxon>Pezizomycotina</taxon>
        <taxon>Dothideomycetes</taxon>
        <taxon>Dothideomycetes incertae sedis</taxon>
        <taxon>Botryosphaeriales</taxon>
        <taxon>Phyllostictaceae</taxon>
        <taxon>Phyllosticta</taxon>
    </lineage>
</organism>
<evidence type="ECO:0000313" key="3">
    <source>
        <dbReference type="EMBL" id="KAK7533531.1"/>
    </source>
</evidence>
<evidence type="ECO:0000313" key="4">
    <source>
        <dbReference type="Proteomes" id="UP001365128"/>
    </source>
</evidence>
<dbReference type="InterPro" id="IPR050565">
    <property type="entry name" value="LYPA1-2/EST-like"/>
</dbReference>
<sequence>MTIIPPTHEHEHTVIFLHDQETTPAAFSTAFFERSASHGSSLEAVFPSIKWIFPSSALSVSTPPTLSWFTYWNRIEPERLIQAMQQREELTQNLGPLLGLIDAEVEAVGGDRVCLAGMGQGCAMAAVAFLTGWHDIGCFVGLAGWLARQERLETIIADSPNAPEAQRRMPLGRPVLLLHCRDDDVVPAAWSEGLRRVMQDMGMVVQCRVYELGGHEGVTESHAMGEFVRFLEHWVSETT</sequence>
<dbReference type="GO" id="GO:0016787">
    <property type="term" value="F:hydrolase activity"/>
    <property type="evidence" value="ECO:0007669"/>
    <property type="project" value="UniProtKB-KW"/>
</dbReference>
<dbReference type="InterPro" id="IPR029058">
    <property type="entry name" value="AB_hydrolase_fold"/>
</dbReference>
<dbReference type="Proteomes" id="UP001365128">
    <property type="component" value="Unassembled WGS sequence"/>
</dbReference>
<reference evidence="3 4" key="1">
    <citation type="submission" date="2024-04" db="EMBL/GenBank/DDBJ databases">
        <title>Phyllosticta paracitricarpa is synonymous to the EU quarantine fungus P. citricarpa based on phylogenomic analyses.</title>
        <authorList>
            <consortium name="Lawrence Berkeley National Laboratory"/>
            <person name="Van Ingen-Buijs V.A."/>
            <person name="Van Westerhoven A.C."/>
            <person name="Haridas S."/>
            <person name="Skiadas P."/>
            <person name="Martin F."/>
            <person name="Groenewald J.Z."/>
            <person name="Crous P.W."/>
            <person name="Seidl M.F."/>
        </authorList>
    </citation>
    <scope>NUCLEOTIDE SEQUENCE [LARGE SCALE GENOMIC DNA]</scope>
    <source>
        <strain evidence="3 4">CBS 122670</strain>
    </source>
</reference>
<protein>
    <submittedName>
        <fullName evidence="3">Alpha/Beta hydrolase protein</fullName>
    </submittedName>
</protein>
<accession>A0ABR1LE58</accession>
<comment type="caution">
    <text evidence="3">The sequence shown here is derived from an EMBL/GenBank/DDBJ whole genome shotgun (WGS) entry which is preliminary data.</text>
</comment>
<feature type="domain" description="Phospholipase/carboxylesterase/thioesterase" evidence="2">
    <location>
        <begin position="2"/>
        <end position="232"/>
    </location>
</feature>
<name>A0ABR1LE58_9PEZI</name>
<dbReference type="InterPro" id="IPR003140">
    <property type="entry name" value="PLipase/COase/thioEstase"/>
</dbReference>
<keyword evidence="4" id="KW-1185">Reference proteome</keyword>